<sequence>MRGSGVLRAPSRASRALLLPPAAVDHHRVATLARHRRDPTLLPRCCRAFADAARCLLPAAAAVAEPPLTLLPASCCRPRLAGAQPSTAEPLVRLSPAADPLLRSRHAASHWSRACHRPLSLAAGSHELRRAIIAGSPLFLTFSLFSLLFLTISLQLCFVNCGDYNLCLLTRNQYGREKWNVFSTSPIILTNSYILSRLFLMEPSLNRDPSLHKLPLLTGTLMFIVLRSSSIPYNADPSNPKPVIVRVKRKSSQMGDVNNGYKLSKKTRLQFSLKKAFQCRKEQF</sequence>
<gene>
    <name evidence="2" type="ORF">Scep_014066</name>
</gene>
<keyword evidence="1" id="KW-1133">Transmembrane helix</keyword>
<accession>A0AAP0J1V5</accession>
<evidence type="ECO:0000313" key="3">
    <source>
        <dbReference type="Proteomes" id="UP001419268"/>
    </source>
</evidence>
<feature type="transmembrane region" description="Helical" evidence="1">
    <location>
        <begin position="138"/>
        <end position="159"/>
    </location>
</feature>
<proteinExistence type="predicted"/>
<keyword evidence="1" id="KW-0472">Membrane</keyword>
<evidence type="ECO:0000313" key="2">
    <source>
        <dbReference type="EMBL" id="KAK9125220.1"/>
    </source>
</evidence>
<feature type="transmembrane region" description="Helical" evidence="1">
    <location>
        <begin position="179"/>
        <end position="200"/>
    </location>
</feature>
<reference evidence="2 3" key="1">
    <citation type="submission" date="2024-01" db="EMBL/GenBank/DDBJ databases">
        <title>Genome assemblies of Stephania.</title>
        <authorList>
            <person name="Yang L."/>
        </authorList>
    </citation>
    <scope>NUCLEOTIDE SEQUENCE [LARGE SCALE GENOMIC DNA]</scope>
    <source>
        <strain evidence="2">JXDWG</strain>
        <tissue evidence="2">Leaf</tissue>
    </source>
</reference>
<evidence type="ECO:0000256" key="1">
    <source>
        <dbReference type="SAM" id="Phobius"/>
    </source>
</evidence>
<dbReference type="AlphaFoldDB" id="A0AAP0J1V5"/>
<dbReference type="EMBL" id="JBBNAG010000006">
    <property type="protein sequence ID" value="KAK9125220.1"/>
    <property type="molecule type" value="Genomic_DNA"/>
</dbReference>
<keyword evidence="3" id="KW-1185">Reference proteome</keyword>
<comment type="caution">
    <text evidence="2">The sequence shown here is derived from an EMBL/GenBank/DDBJ whole genome shotgun (WGS) entry which is preliminary data.</text>
</comment>
<keyword evidence="1" id="KW-0812">Transmembrane</keyword>
<protein>
    <submittedName>
        <fullName evidence="2">Uncharacterized protein</fullName>
    </submittedName>
</protein>
<dbReference type="Proteomes" id="UP001419268">
    <property type="component" value="Unassembled WGS sequence"/>
</dbReference>
<organism evidence="2 3">
    <name type="scientific">Stephania cephalantha</name>
    <dbReference type="NCBI Taxonomy" id="152367"/>
    <lineage>
        <taxon>Eukaryota</taxon>
        <taxon>Viridiplantae</taxon>
        <taxon>Streptophyta</taxon>
        <taxon>Embryophyta</taxon>
        <taxon>Tracheophyta</taxon>
        <taxon>Spermatophyta</taxon>
        <taxon>Magnoliopsida</taxon>
        <taxon>Ranunculales</taxon>
        <taxon>Menispermaceae</taxon>
        <taxon>Menispermoideae</taxon>
        <taxon>Cissampelideae</taxon>
        <taxon>Stephania</taxon>
    </lineage>
</organism>
<name>A0AAP0J1V5_9MAGN</name>